<dbReference type="RefSeq" id="WP_165593131.1">
    <property type="nucleotide sequence ID" value="NZ_CP059075.1"/>
</dbReference>
<dbReference type="Proteomes" id="UP000596329">
    <property type="component" value="Chromosome"/>
</dbReference>
<proteinExistence type="predicted"/>
<sequence length="51" mass="5835">MATYKCARCGITRNDFQKIILAITPEKCKPTFSTATHSSHAWRKVSDKNDY</sequence>
<evidence type="ECO:0000313" key="2">
    <source>
        <dbReference type="Proteomes" id="UP000596329"/>
    </source>
</evidence>
<dbReference type="EMBL" id="CP059075">
    <property type="protein sequence ID" value="QRE03626.1"/>
    <property type="molecule type" value="Genomic_DNA"/>
</dbReference>
<protein>
    <submittedName>
        <fullName evidence="1">Uncharacterized protein</fullName>
    </submittedName>
</protein>
<evidence type="ECO:0000313" key="1">
    <source>
        <dbReference type="EMBL" id="QRE03626.1"/>
    </source>
</evidence>
<accession>A0A7U2NEG5</accession>
<organism evidence="1 2">
    <name type="scientific">Flavobacterium psychrophilum</name>
    <dbReference type="NCBI Taxonomy" id="96345"/>
    <lineage>
        <taxon>Bacteria</taxon>
        <taxon>Pseudomonadati</taxon>
        <taxon>Bacteroidota</taxon>
        <taxon>Flavobacteriia</taxon>
        <taxon>Flavobacteriales</taxon>
        <taxon>Flavobacteriaceae</taxon>
        <taxon>Flavobacterium</taxon>
    </lineage>
</organism>
<dbReference type="AlphaFoldDB" id="A0A7U2NEG5"/>
<reference evidence="1 2" key="1">
    <citation type="submission" date="2020-07" db="EMBL/GenBank/DDBJ databases">
        <title>Genomic characterization of Flavobacterium psychrophilum strains.</title>
        <authorList>
            <person name="Castillo D."/>
            <person name="Jorgensen J."/>
            <person name="Middelboe M."/>
        </authorList>
    </citation>
    <scope>NUCLEOTIDE SEQUENCE [LARGE SCALE GENOMIC DNA]</scope>
    <source>
        <strain evidence="1 2">FPS-R7</strain>
    </source>
</reference>
<gene>
    <name evidence="1" type="ORF">H0H26_12160</name>
</gene>
<name>A0A7U2NEG5_FLAPS</name>